<evidence type="ECO:0000313" key="4">
    <source>
        <dbReference type="Proteomes" id="UP000001307"/>
    </source>
</evidence>
<evidence type="ECO:0000256" key="2">
    <source>
        <dbReference type="SAM" id="Phobius"/>
    </source>
</evidence>
<protein>
    <submittedName>
        <fullName evidence="3">Uncharacterized protein</fullName>
    </submittedName>
</protein>
<keyword evidence="2" id="KW-0472">Membrane</keyword>
<feature type="region of interest" description="Disordered" evidence="1">
    <location>
        <begin position="79"/>
        <end position="108"/>
    </location>
</feature>
<dbReference type="OrthoDB" id="10624389at2759"/>
<keyword evidence="4" id="KW-1185">Reference proteome</keyword>
<dbReference type="InParanoid" id="E4XGR9"/>
<keyword evidence="2" id="KW-1133">Transmembrane helix</keyword>
<keyword evidence="2" id="KW-0812">Transmembrane</keyword>
<proteinExistence type="predicted"/>
<dbReference type="Proteomes" id="UP000001307">
    <property type="component" value="Unassembled WGS sequence"/>
</dbReference>
<gene>
    <name evidence="3" type="ORF">GSOID_T00010684001</name>
</gene>
<evidence type="ECO:0000313" key="3">
    <source>
        <dbReference type="EMBL" id="CBY09867.1"/>
    </source>
</evidence>
<reference evidence="3" key="1">
    <citation type="journal article" date="2010" name="Science">
        <title>Plasticity of animal genome architecture unmasked by rapid evolution of a pelagic tunicate.</title>
        <authorList>
            <person name="Denoeud F."/>
            <person name="Henriet S."/>
            <person name="Mungpakdee S."/>
            <person name="Aury J.M."/>
            <person name="Da Silva C."/>
            <person name="Brinkmann H."/>
            <person name="Mikhaleva J."/>
            <person name="Olsen L.C."/>
            <person name="Jubin C."/>
            <person name="Canestro C."/>
            <person name="Bouquet J.M."/>
            <person name="Danks G."/>
            <person name="Poulain J."/>
            <person name="Campsteijn C."/>
            <person name="Adamski M."/>
            <person name="Cross I."/>
            <person name="Yadetie F."/>
            <person name="Muffato M."/>
            <person name="Louis A."/>
            <person name="Butcher S."/>
            <person name="Tsagkogeorga G."/>
            <person name="Konrad A."/>
            <person name="Singh S."/>
            <person name="Jensen M.F."/>
            <person name="Cong E.H."/>
            <person name="Eikeseth-Otteraa H."/>
            <person name="Noel B."/>
            <person name="Anthouard V."/>
            <person name="Porcel B.M."/>
            <person name="Kachouri-Lafond R."/>
            <person name="Nishino A."/>
            <person name="Ugolini M."/>
            <person name="Chourrout P."/>
            <person name="Nishida H."/>
            <person name="Aasland R."/>
            <person name="Huzurbazar S."/>
            <person name="Westhof E."/>
            <person name="Delsuc F."/>
            <person name="Lehrach H."/>
            <person name="Reinhardt R."/>
            <person name="Weissenbach J."/>
            <person name="Roy S.W."/>
            <person name="Artiguenave F."/>
            <person name="Postlethwait J.H."/>
            <person name="Manak J.R."/>
            <person name="Thompson E.M."/>
            <person name="Jaillon O."/>
            <person name="Du Pasquier L."/>
            <person name="Boudinot P."/>
            <person name="Liberles D.A."/>
            <person name="Volff J.N."/>
            <person name="Philippe H."/>
            <person name="Lenhard B."/>
            <person name="Roest Crollius H."/>
            <person name="Wincker P."/>
            <person name="Chourrout D."/>
        </authorList>
    </citation>
    <scope>NUCLEOTIDE SEQUENCE [LARGE SCALE GENOMIC DNA]</scope>
</reference>
<dbReference type="AlphaFoldDB" id="E4XGR9"/>
<name>E4XGR9_OIKDI</name>
<organism evidence="3">
    <name type="scientific">Oikopleura dioica</name>
    <name type="common">Tunicate</name>
    <dbReference type="NCBI Taxonomy" id="34765"/>
    <lineage>
        <taxon>Eukaryota</taxon>
        <taxon>Metazoa</taxon>
        <taxon>Chordata</taxon>
        <taxon>Tunicata</taxon>
        <taxon>Appendicularia</taxon>
        <taxon>Copelata</taxon>
        <taxon>Oikopleuridae</taxon>
        <taxon>Oikopleura</taxon>
    </lineage>
</organism>
<sequence>MNSCEGSYIPGYADESTTLAASMTPNQFHHYTPSHMSIEMNFLLLDETDNDEFFGSIPDTTTDYSTDSYDRSTFGTLSVNASDQTDSRDDSLYEPEAPHTTPVDIPDISSIAPASINEDNSNRNISYEIAINQPEVSSPAGYTLPPINEEDSIQEQDQTLSVAALPSQQVIWEKELSTFAYLQHQAPLQEQRRTRVQVRRRFPVMLVILVFLLLTCAIAFLTVKVLTLEKKNSSMLASLEYKTGRISLLSLQLRQQLEAKEEHDKLH</sequence>
<accession>E4XGR9</accession>
<evidence type="ECO:0000256" key="1">
    <source>
        <dbReference type="SAM" id="MobiDB-lite"/>
    </source>
</evidence>
<dbReference type="EMBL" id="FN653049">
    <property type="protein sequence ID" value="CBY09867.1"/>
    <property type="molecule type" value="Genomic_DNA"/>
</dbReference>
<feature type="transmembrane region" description="Helical" evidence="2">
    <location>
        <begin position="202"/>
        <end position="226"/>
    </location>
</feature>